<dbReference type="OrthoDB" id="2466620at2"/>
<dbReference type="RefSeq" id="WP_137028924.1">
    <property type="nucleotide sequence ID" value="NZ_SZNK01000001.1"/>
</dbReference>
<evidence type="ECO:0000313" key="2">
    <source>
        <dbReference type="EMBL" id="TKI55477.1"/>
    </source>
</evidence>
<keyword evidence="1" id="KW-0732">Signal</keyword>
<dbReference type="AlphaFoldDB" id="A0A4U2Y4U5"/>
<dbReference type="EMBL" id="SZNK01000001">
    <property type="protein sequence ID" value="TKI55477.1"/>
    <property type="molecule type" value="Genomic_DNA"/>
</dbReference>
<evidence type="ECO:0000313" key="3">
    <source>
        <dbReference type="Proteomes" id="UP000307841"/>
    </source>
</evidence>
<dbReference type="SUPFAM" id="SSF49695">
    <property type="entry name" value="gamma-Crystallin-like"/>
    <property type="match status" value="2"/>
</dbReference>
<feature type="signal peptide" evidence="1">
    <location>
        <begin position="1"/>
        <end position="28"/>
    </location>
</feature>
<evidence type="ECO:0000256" key="1">
    <source>
        <dbReference type="SAM" id="SignalP"/>
    </source>
</evidence>
<dbReference type="Gene3D" id="2.60.20.10">
    <property type="entry name" value="Crystallins"/>
    <property type="match status" value="2"/>
</dbReference>
<organism evidence="2 3">
    <name type="scientific">Brevibacillus antibioticus</name>
    <dbReference type="NCBI Taxonomy" id="2570228"/>
    <lineage>
        <taxon>Bacteria</taxon>
        <taxon>Bacillati</taxon>
        <taxon>Bacillota</taxon>
        <taxon>Bacilli</taxon>
        <taxon>Bacillales</taxon>
        <taxon>Paenibacillaceae</taxon>
        <taxon>Brevibacillus</taxon>
    </lineage>
</organism>
<gene>
    <name evidence="2" type="ORF">E8L90_08475</name>
</gene>
<dbReference type="Proteomes" id="UP000307841">
    <property type="component" value="Unassembled WGS sequence"/>
</dbReference>
<keyword evidence="3" id="KW-1185">Reference proteome</keyword>
<name>A0A4U2Y4U5_9BACL</name>
<reference evidence="2 3" key="1">
    <citation type="submission" date="2019-04" db="EMBL/GenBank/DDBJ databases">
        <title>Whole genome sequencing of Brevibacillus sp. TGS2-1.</title>
        <authorList>
            <person name="Choi A."/>
        </authorList>
    </citation>
    <scope>NUCLEOTIDE SEQUENCE [LARGE SCALE GENOMIC DNA]</scope>
    <source>
        <strain evidence="2 3">TGS2-1</strain>
    </source>
</reference>
<feature type="chain" id="PRO_5020295976" evidence="1">
    <location>
        <begin position="29"/>
        <end position="220"/>
    </location>
</feature>
<comment type="caution">
    <text evidence="2">The sequence shown here is derived from an EMBL/GenBank/DDBJ whole genome shotgun (WGS) entry which is preliminary data.</text>
</comment>
<dbReference type="InterPro" id="IPR011024">
    <property type="entry name" value="G_crystallin-like"/>
</dbReference>
<sequence length="220" mass="23998">MKGVVKLISALTTFVLAFIALGTGPVSANGTGSMIGLAGPPVAYLCEDADYQGYCLGLYEGTRINKLDEKFFNDKASSIKILDNRYNVTVYEHSNLTGRSTTYLFSDRDMSDENIGNDEASSLVVSANQEELNGVYLYDHYGMSGDWIKVTSNANTIPLNDKISSIRIVGPYDITIFEHANFTGRSLNFSGNANPEGTTILDLVPYGFNDITSSILITKR</sequence>
<protein>
    <submittedName>
        <fullName evidence="2">Uncharacterized protein</fullName>
    </submittedName>
</protein>
<accession>A0A4U2Y4U5</accession>
<proteinExistence type="predicted"/>